<name>A0ABD1KX02_9TELE</name>
<dbReference type="SUPFAM" id="SSF49299">
    <property type="entry name" value="PKD domain"/>
    <property type="match status" value="1"/>
</dbReference>
<dbReference type="SMART" id="SM00089">
    <property type="entry name" value="PKD"/>
    <property type="match status" value="1"/>
</dbReference>
<proteinExistence type="inferred from homology"/>
<dbReference type="InterPro" id="IPR059017">
    <property type="entry name" value="PMEL_NMB_N"/>
</dbReference>
<keyword evidence="2" id="KW-0325">Glycoprotein</keyword>
<dbReference type="InterPro" id="IPR000601">
    <property type="entry name" value="PKD_dom"/>
</dbReference>
<dbReference type="FunFam" id="2.60.40.10:FF:001512">
    <property type="entry name" value="Premelanosome protein a"/>
    <property type="match status" value="1"/>
</dbReference>
<dbReference type="Gene3D" id="2.60.40.10">
    <property type="entry name" value="Immunoglobulins"/>
    <property type="match status" value="1"/>
</dbReference>
<dbReference type="AlphaFoldDB" id="A0ABD1KX02"/>
<feature type="transmembrane region" description="Helical" evidence="5">
    <location>
        <begin position="593"/>
        <end position="614"/>
    </location>
</feature>
<keyword evidence="9" id="KW-1185">Reference proteome</keyword>
<dbReference type="PANTHER" id="PTHR11861:SF12">
    <property type="entry name" value="MELANOCYTE PROTEIN PMEL 17 PRECURSOR"/>
    <property type="match status" value="1"/>
</dbReference>
<dbReference type="Pfam" id="PF20433">
    <property type="entry name" value="PKAT_KLD"/>
    <property type="match status" value="1"/>
</dbReference>
<dbReference type="EMBL" id="JBHFQA010000001">
    <property type="protein sequence ID" value="KAL2103684.1"/>
    <property type="molecule type" value="Genomic_DNA"/>
</dbReference>
<feature type="domain" description="PKD" evidence="7">
    <location>
        <begin position="248"/>
        <end position="288"/>
    </location>
</feature>
<feature type="region of interest" description="Disordered" evidence="4">
    <location>
        <begin position="293"/>
        <end position="365"/>
    </location>
</feature>
<feature type="signal peptide" evidence="6">
    <location>
        <begin position="1"/>
        <end position="18"/>
    </location>
</feature>
<protein>
    <recommendedName>
        <fullName evidence="7">PKD domain-containing protein</fullName>
    </recommendedName>
</protein>
<keyword evidence="1 6" id="KW-0732">Signal</keyword>
<dbReference type="InterPro" id="IPR035986">
    <property type="entry name" value="PKD_dom_sf"/>
</dbReference>
<dbReference type="CDD" id="cd00146">
    <property type="entry name" value="PKD"/>
    <property type="match status" value="1"/>
</dbReference>
<dbReference type="InterPro" id="IPR022409">
    <property type="entry name" value="PKD/Chitinase_dom"/>
</dbReference>
<dbReference type="PROSITE" id="PS50093">
    <property type="entry name" value="PKD"/>
    <property type="match status" value="1"/>
</dbReference>
<evidence type="ECO:0000256" key="4">
    <source>
        <dbReference type="SAM" id="MobiDB-lite"/>
    </source>
</evidence>
<evidence type="ECO:0000256" key="5">
    <source>
        <dbReference type="SAM" id="Phobius"/>
    </source>
</evidence>
<dbReference type="Pfam" id="PF00801">
    <property type="entry name" value="PKD"/>
    <property type="match status" value="1"/>
</dbReference>
<dbReference type="InterPro" id="IPR046846">
    <property type="entry name" value="PKAT_KLD"/>
</dbReference>
<feature type="chain" id="PRO_5044759615" description="PKD domain-containing protein" evidence="6">
    <location>
        <begin position="19"/>
        <end position="664"/>
    </location>
</feature>
<keyword evidence="5" id="KW-1133">Transmembrane helix</keyword>
<evidence type="ECO:0000256" key="6">
    <source>
        <dbReference type="SAM" id="SignalP"/>
    </source>
</evidence>
<gene>
    <name evidence="8" type="ORF">ACEWY4_000552</name>
</gene>
<comment type="caution">
    <text evidence="8">The sequence shown here is derived from an EMBL/GenBank/DDBJ whole genome shotgun (WGS) entry which is preliminary data.</text>
</comment>
<reference evidence="8 9" key="1">
    <citation type="submission" date="2024-09" db="EMBL/GenBank/DDBJ databases">
        <title>A chromosome-level genome assembly of Gray's grenadier anchovy, Coilia grayii.</title>
        <authorList>
            <person name="Fu Z."/>
        </authorList>
    </citation>
    <scope>NUCLEOTIDE SEQUENCE [LARGE SCALE GENOMIC DNA]</scope>
    <source>
        <strain evidence="8">G4</strain>
        <tissue evidence="8">Muscle</tissue>
    </source>
</reference>
<sequence>MKTLSATLVLAVLATALAQQDQQSDTKPRFIRYQSWNTKMYPVWKHGDTRYKNSWMGGDLKFDVSNDAPTLTGAKITFTIDIRFPSNQKVLSNGEVVWAKNTTVDGKPCHEGQSVYSEQRSSEEWNAVFPDGVPLGKHGDKKPPYVFVWKSWGQYWQVCDGPSSSLTIPTDGIPLGSYSMDVVIYHYRKRDKFIPIGYASTHFCITDQIPFEVMLSQVNDIEEDDQRFVQNRAVAFGITLHDPSQYLSSADITYNWDFGDGSGTVISRETSVTHTYTQSGGFRPKVVVQAAIPDPTCATPPNSPTVQSPTSKPPAPPAKDLSTAQPEEGVTVAPLTQLSSDPDATSAPVEASGAGDESEDEPPTVPVATELELSTGPAGPMEYMNNRASSINPAMDTVTTVIPAATMRVAAERHTSTAEEEETGVNSYMDAATTAPPVKRPNEEEDREQRQRAVVITKRFAPQSDCLIYRFGSFSTGIEIVEGIESVEIVQVSNAVLMSELEPNAVDFTITCRGSSLPTEVCTVVSDANCVLPVKTMCHPVPTTPDCQLVLRQFFNDSGIFCVNVSMTNDVSLAVTSTRVSVNMGPKSPSTGAVAVVLCALIVAAAVGTVALTYQHVRGYRPLTEGPASEQQASAELSSFPSLMWSLLSGHGPGDNRTLLRRVV</sequence>
<dbReference type="PANTHER" id="PTHR11861">
    <property type="entry name" value="MELANOCYTE PROTEIN PMEL 17-RELATED"/>
    <property type="match status" value="1"/>
</dbReference>
<keyword evidence="5" id="KW-0812">Transmembrane</keyword>
<accession>A0ABD1KX02</accession>
<evidence type="ECO:0000256" key="2">
    <source>
        <dbReference type="ARBA" id="ARBA00023180"/>
    </source>
</evidence>
<comment type="similarity">
    <text evidence="3">Belongs to the PMEL/NMB family.</text>
</comment>
<evidence type="ECO:0000313" key="9">
    <source>
        <dbReference type="Proteomes" id="UP001591681"/>
    </source>
</evidence>
<dbReference type="InterPro" id="IPR045219">
    <property type="entry name" value="PKAT"/>
</dbReference>
<dbReference type="Proteomes" id="UP001591681">
    <property type="component" value="Unassembled WGS sequence"/>
</dbReference>
<dbReference type="InterPro" id="IPR013783">
    <property type="entry name" value="Ig-like_fold"/>
</dbReference>
<dbReference type="Pfam" id="PF26141">
    <property type="entry name" value="PMEL_NMB_N"/>
    <property type="match status" value="1"/>
</dbReference>
<evidence type="ECO:0000313" key="8">
    <source>
        <dbReference type="EMBL" id="KAL2103684.1"/>
    </source>
</evidence>
<evidence type="ECO:0000256" key="3">
    <source>
        <dbReference type="ARBA" id="ARBA00025776"/>
    </source>
</evidence>
<organism evidence="8 9">
    <name type="scientific">Coilia grayii</name>
    <name type="common">Gray's grenadier anchovy</name>
    <dbReference type="NCBI Taxonomy" id="363190"/>
    <lineage>
        <taxon>Eukaryota</taxon>
        <taxon>Metazoa</taxon>
        <taxon>Chordata</taxon>
        <taxon>Craniata</taxon>
        <taxon>Vertebrata</taxon>
        <taxon>Euteleostomi</taxon>
        <taxon>Actinopterygii</taxon>
        <taxon>Neopterygii</taxon>
        <taxon>Teleostei</taxon>
        <taxon>Clupei</taxon>
        <taxon>Clupeiformes</taxon>
        <taxon>Clupeoidei</taxon>
        <taxon>Engraulidae</taxon>
        <taxon>Coilinae</taxon>
        <taxon>Coilia</taxon>
    </lineage>
</organism>
<keyword evidence="5" id="KW-0472">Membrane</keyword>
<evidence type="ECO:0000259" key="7">
    <source>
        <dbReference type="PROSITE" id="PS50093"/>
    </source>
</evidence>
<feature type="compositionally biased region" description="Polar residues" evidence="4">
    <location>
        <begin position="334"/>
        <end position="343"/>
    </location>
</feature>
<evidence type="ECO:0000256" key="1">
    <source>
        <dbReference type="ARBA" id="ARBA00022729"/>
    </source>
</evidence>